<evidence type="ECO:0000313" key="4">
    <source>
        <dbReference type="Proteomes" id="UP000321362"/>
    </source>
</evidence>
<evidence type="ECO:0000313" key="3">
    <source>
        <dbReference type="EMBL" id="QEC78038.1"/>
    </source>
</evidence>
<dbReference type="KEGG" id="mgk:FSB76_19615"/>
<feature type="domain" description="DUF3108" evidence="2">
    <location>
        <begin position="33"/>
        <end position="226"/>
    </location>
</feature>
<dbReference type="EMBL" id="CP042437">
    <property type="protein sequence ID" value="QEC78038.1"/>
    <property type="molecule type" value="Genomic_DNA"/>
</dbReference>
<feature type="signal peptide" evidence="1">
    <location>
        <begin position="1"/>
        <end position="18"/>
    </location>
</feature>
<keyword evidence="4" id="KW-1185">Reference proteome</keyword>
<dbReference type="Gene3D" id="2.40.360.20">
    <property type="match status" value="1"/>
</dbReference>
<keyword evidence="1" id="KW-0732">Signal</keyword>
<feature type="chain" id="PRO_5022925002" description="DUF3108 domain-containing protein" evidence="1">
    <location>
        <begin position="19"/>
        <end position="230"/>
    </location>
</feature>
<reference evidence="3 4" key="1">
    <citation type="journal article" date="2013" name="J. Microbiol.">
        <title>Mucilaginibacter ginsenosidivorax sp. nov., with ginsenoside converting activity isolated from sediment.</title>
        <authorList>
            <person name="Kim J.K."/>
            <person name="Choi T.E."/>
            <person name="Liu Q.M."/>
            <person name="Park H.Y."/>
            <person name="Yi T.H."/>
            <person name="Yoon M.H."/>
            <person name="Kim S.C."/>
            <person name="Im W.T."/>
        </authorList>
    </citation>
    <scope>NUCLEOTIDE SEQUENCE [LARGE SCALE GENOMIC DNA]</scope>
    <source>
        <strain evidence="3 4">KHI28</strain>
    </source>
</reference>
<proteinExistence type="predicted"/>
<evidence type="ECO:0000256" key="1">
    <source>
        <dbReference type="SAM" id="SignalP"/>
    </source>
</evidence>
<evidence type="ECO:0000259" key="2">
    <source>
        <dbReference type="Pfam" id="PF21347"/>
    </source>
</evidence>
<name>A0A5B8W6Z8_9SPHI</name>
<dbReference type="Pfam" id="PF21347">
    <property type="entry name" value="DUF3108_like"/>
    <property type="match status" value="1"/>
</dbReference>
<accession>A0A5B8W6Z8</accession>
<dbReference type="OrthoDB" id="665223at2"/>
<dbReference type="RefSeq" id="WP_147056316.1">
    <property type="nucleotide sequence ID" value="NZ_CP042437.1"/>
</dbReference>
<dbReference type="Proteomes" id="UP000321362">
    <property type="component" value="Chromosome"/>
</dbReference>
<gene>
    <name evidence="3" type="ORF">FSB76_19615</name>
</gene>
<dbReference type="InterPro" id="IPR049279">
    <property type="entry name" value="DUF3108-like"/>
</dbReference>
<dbReference type="AlphaFoldDB" id="A0A5B8W6Z8"/>
<protein>
    <recommendedName>
        <fullName evidence="2">DUF3108 domain-containing protein</fullName>
    </recommendedName>
</protein>
<organism evidence="3 4">
    <name type="scientific">Mucilaginibacter ginsenosidivorax</name>
    <dbReference type="NCBI Taxonomy" id="862126"/>
    <lineage>
        <taxon>Bacteria</taxon>
        <taxon>Pseudomonadati</taxon>
        <taxon>Bacteroidota</taxon>
        <taxon>Sphingobacteriia</taxon>
        <taxon>Sphingobacteriales</taxon>
        <taxon>Sphingobacteriaceae</taxon>
        <taxon>Mucilaginibacter</taxon>
    </lineage>
</organism>
<sequence length="230" mass="25126">MKKLIPAIIFLTSFICHASAQNCSPFISNVNGKKFTYINQGGDSKPMGSMVCNTNKKDAATVNARIELFDKTGKSMGSGNSEIICTGQAIKIDMKTFIPAASLRQLGNMEMTGDTKYLSYPINLKSGQKLDDGALNINIGNNGTQMGQVQLNINNRKVEKQEKVTTKAGSFDCFKITNDIIFRISMMGASIPFQIKVIEWFAPKLGRFAKSETYGKDGKLVATTLLDAIN</sequence>